<dbReference type="InterPro" id="IPR036236">
    <property type="entry name" value="Znf_C2H2_sf"/>
</dbReference>
<gene>
    <name evidence="4" type="ORF">J5N97_008445</name>
</gene>
<dbReference type="Proteomes" id="UP001085076">
    <property type="component" value="Miscellaneous, Linkage group lg02"/>
</dbReference>
<organism evidence="4 5">
    <name type="scientific">Dioscorea zingiberensis</name>
    <dbReference type="NCBI Taxonomy" id="325984"/>
    <lineage>
        <taxon>Eukaryota</taxon>
        <taxon>Viridiplantae</taxon>
        <taxon>Streptophyta</taxon>
        <taxon>Embryophyta</taxon>
        <taxon>Tracheophyta</taxon>
        <taxon>Spermatophyta</taxon>
        <taxon>Magnoliopsida</taxon>
        <taxon>Liliopsida</taxon>
        <taxon>Dioscoreales</taxon>
        <taxon>Dioscoreaceae</taxon>
        <taxon>Dioscorea</taxon>
    </lineage>
</organism>
<feature type="region of interest" description="Disordered" evidence="2">
    <location>
        <begin position="104"/>
        <end position="131"/>
    </location>
</feature>
<dbReference type="SUPFAM" id="SSF57667">
    <property type="entry name" value="beta-beta-alpha zinc fingers"/>
    <property type="match status" value="2"/>
</dbReference>
<feature type="compositionally biased region" description="Acidic residues" evidence="2">
    <location>
        <begin position="116"/>
        <end position="125"/>
    </location>
</feature>
<protein>
    <recommendedName>
        <fullName evidence="3">C2H2-type domain-containing protein</fullName>
    </recommendedName>
</protein>
<evidence type="ECO:0000256" key="1">
    <source>
        <dbReference type="PROSITE-ProRule" id="PRU00042"/>
    </source>
</evidence>
<keyword evidence="1" id="KW-0479">Metal-binding</keyword>
<proteinExistence type="predicted"/>
<feature type="domain" description="C2H2-type" evidence="3">
    <location>
        <begin position="81"/>
        <end position="108"/>
    </location>
</feature>
<dbReference type="GO" id="GO:0008270">
    <property type="term" value="F:zinc ion binding"/>
    <property type="evidence" value="ECO:0007669"/>
    <property type="project" value="UniProtKB-KW"/>
</dbReference>
<reference evidence="4" key="2">
    <citation type="journal article" date="2022" name="Hortic Res">
        <title>The genome of Dioscorea zingiberensis sheds light on the biosynthesis, origin and evolution of the medicinally important diosgenin saponins.</title>
        <authorList>
            <person name="Li Y."/>
            <person name="Tan C."/>
            <person name="Li Z."/>
            <person name="Guo J."/>
            <person name="Li S."/>
            <person name="Chen X."/>
            <person name="Wang C."/>
            <person name="Dai X."/>
            <person name="Yang H."/>
            <person name="Song W."/>
            <person name="Hou L."/>
            <person name="Xu J."/>
            <person name="Tong Z."/>
            <person name="Xu A."/>
            <person name="Yuan X."/>
            <person name="Wang W."/>
            <person name="Yang Q."/>
            <person name="Chen L."/>
            <person name="Sun Z."/>
            <person name="Wang K."/>
            <person name="Pan B."/>
            <person name="Chen J."/>
            <person name="Bao Y."/>
            <person name="Liu F."/>
            <person name="Qi X."/>
            <person name="Gang D.R."/>
            <person name="Wen J."/>
            <person name="Li J."/>
        </authorList>
    </citation>
    <scope>NUCLEOTIDE SEQUENCE</scope>
    <source>
        <strain evidence="4">Dzin_1.0</strain>
    </source>
</reference>
<dbReference type="SMART" id="SM00355">
    <property type="entry name" value="ZnF_C2H2"/>
    <property type="match status" value="4"/>
</dbReference>
<dbReference type="AlphaFoldDB" id="A0A9D5HKP9"/>
<dbReference type="PANTHER" id="PTHR46869">
    <property type="entry name" value="C2H2-LIKE ZINC FINGER PROTEIN"/>
    <property type="match status" value="1"/>
</dbReference>
<feature type="domain" description="C2H2-type" evidence="3">
    <location>
        <begin position="9"/>
        <end position="36"/>
    </location>
</feature>
<dbReference type="PROSITE" id="PS50157">
    <property type="entry name" value="ZINC_FINGER_C2H2_2"/>
    <property type="match status" value="4"/>
</dbReference>
<name>A0A9D5HKP9_9LILI</name>
<keyword evidence="1" id="KW-0863">Zinc-finger</keyword>
<accession>A0A9D5HKP9</accession>
<keyword evidence="1" id="KW-0862">Zinc</keyword>
<dbReference type="PANTHER" id="PTHR46869:SF6">
    <property type="entry name" value="C2H2-TYPE DOMAIN-CONTAINING PROTEIN"/>
    <property type="match status" value="1"/>
</dbReference>
<feature type="domain" description="C2H2-type" evidence="3">
    <location>
        <begin position="309"/>
        <end position="331"/>
    </location>
</feature>
<evidence type="ECO:0000313" key="5">
    <source>
        <dbReference type="Proteomes" id="UP001085076"/>
    </source>
</evidence>
<dbReference type="InterPro" id="IPR013087">
    <property type="entry name" value="Znf_C2H2_type"/>
</dbReference>
<feature type="domain" description="C2H2-type" evidence="3">
    <location>
        <begin position="250"/>
        <end position="272"/>
    </location>
</feature>
<reference evidence="4" key="1">
    <citation type="submission" date="2021-03" db="EMBL/GenBank/DDBJ databases">
        <authorList>
            <person name="Li Z."/>
            <person name="Yang C."/>
        </authorList>
    </citation>
    <scope>NUCLEOTIDE SEQUENCE</scope>
    <source>
        <strain evidence="4">Dzin_1.0</strain>
        <tissue evidence="4">Leaf</tissue>
    </source>
</reference>
<evidence type="ECO:0000256" key="2">
    <source>
        <dbReference type="SAM" id="MobiDB-lite"/>
    </source>
</evidence>
<evidence type="ECO:0000259" key="3">
    <source>
        <dbReference type="PROSITE" id="PS50157"/>
    </source>
</evidence>
<dbReference type="Gene3D" id="3.30.160.60">
    <property type="entry name" value="Classic Zinc Finger"/>
    <property type="match status" value="2"/>
</dbReference>
<dbReference type="EMBL" id="JAGGNH010000002">
    <property type="protein sequence ID" value="KAJ0980190.1"/>
    <property type="molecule type" value="Genomic_DNA"/>
</dbReference>
<dbReference type="Pfam" id="PF13912">
    <property type="entry name" value="zf-C2H2_6"/>
    <property type="match status" value="4"/>
</dbReference>
<sequence length="381" mass="42498">MERDGERRHRCRVCRKSFPTGRSLGGHMRSHVVMNSLEGVEEEEEEKMKRSSVGVVNGYGLRENPKKTKRFTISSGGSLEKQCRECGKCYPSWKSLFGHMRCHSDRSTPQGLVGDKEEEEDEEQEGSWSVLSDNEVSGLAFSARKRRSRRMEMAMEGQASSSSALEQEEQEDVALALMMLSRDTGHWNVAESSDKNSVVAEEEINEDHLVSDEAEIDFKPKIIASDDTDDEKVRLEQNLEQCDSRKKAKYGCSTCKKSFQSYQALGGHRAAHKRYPGGCLGLRIDDNRIENTNSDASMELVNPKKGKSHECLICGKCFSSGQALGGHKRSHLVASGADGCVADQNPVIPDLLDLNLPAPVDEESKFNPWWKYDAMVGLISN</sequence>
<dbReference type="OrthoDB" id="9451254at2759"/>
<evidence type="ECO:0000313" key="4">
    <source>
        <dbReference type="EMBL" id="KAJ0980190.1"/>
    </source>
</evidence>
<dbReference type="PROSITE" id="PS00028">
    <property type="entry name" value="ZINC_FINGER_C2H2_1"/>
    <property type="match status" value="4"/>
</dbReference>
<comment type="caution">
    <text evidence="4">The sequence shown here is derived from an EMBL/GenBank/DDBJ whole genome shotgun (WGS) entry which is preliminary data.</text>
</comment>
<keyword evidence="5" id="KW-1185">Reference proteome</keyword>